<dbReference type="GO" id="GO:0005743">
    <property type="term" value="C:mitochondrial inner membrane"/>
    <property type="evidence" value="ECO:0007669"/>
    <property type="project" value="TreeGrafter"/>
</dbReference>
<organism evidence="3 4">
    <name type="scientific">Kwoniella shandongensis</name>
    <dbReference type="NCBI Taxonomy" id="1734106"/>
    <lineage>
        <taxon>Eukaryota</taxon>
        <taxon>Fungi</taxon>
        <taxon>Dikarya</taxon>
        <taxon>Basidiomycota</taxon>
        <taxon>Agaricomycotina</taxon>
        <taxon>Tremellomycetes</taxon>
        <taxon>Tremellales</taxon>
        <taxon>Cryptococcaceae</taxon>
        <taxon>Kwoniella</taxon>
    </lineage>
</organism>
<dbReference type="RefSeq" id="XP_031863986.2">
    <property type="nucleotide sequence ID" value="XM_032001823.2"/>
</dbReference>
<feature type="region of interest" description="Disordered" evidence="1">
    <location>
        <begin position="378"/>
        <end position="431"/>
    </location>
</feature>
<dbReference type="Proteomes" id="UP000322225">
    <property type="component" value="Chromosome 6"/>
</dbReference>
<feature type="region of interest" description="Disordered" evidence="1">
    <location>
        <begin position="25"/>
        <end position="56"/>
    </location>
</feature>
<dbReference type="KEGG" id="ksn:43585931"/>
<feature type="compositionally biased region" description="Low complexity" evidence="1">
    <location>
        <begin position="26"/>
        <end position="56"/>
    </location>
</feature>
<proteinExistence type="predicted"/>
<keyword evidence="2" id="KW-1133">Transmembrane helix</keyword>
<dbReference type="GO" id="GO:0006813">
    <property type="term" value="P:potassium ion transport"/>
    <property type="evidence" value="ECO:0007669"/>
    <property type="project" value="TreeGrafter"/>
</dbReference>
<dbReference type="GO" id="GO:1902600">
    <property type="term" value="P:proton transmembrane transport"/>
    <property type="evidence" value="ECO:0007669"/>
    <property type="project" value="TreeGrafter"/>
</dbReference>
<gene>
    <name evidence="3" type="ORF">CI109_103676</name>
</gene>
<dbReference type="Pfam" id="PF10173">
    <property type="entry name" value="Mit_KHE1"/>
    <property type="match status" value="1"/>
</dbReference>
<evidence type="ECO:0000313" key="4">
    <source>
        <dbReference type="Proteomes" id="UP000322225"/>
    </source>
</evidence>
<feature type="region of interest" description="Disordered" evidence="1">
    <location>
        <begin position="251"/>
        <end position="346"/>
    </location>
</feature>
<dbReference type="PANTHER" id="PTHR28062:SF1">
    <property type="entry name" value="TRANSMEMBRANE PROTEIN"/>
    <property type="match status" value="1"/>
</dbReference>
<sequence>MASKLPASTTRSFRIFALPLARLPRSTTNTSSSPAPAPSSSTSSETASTSPTPTHAKTPLILFHVSQPDPTPESVSPNLINKALAKASDTWLKLGEKDKNSWTYWFYARGEKLMDKIEYEEWALKAVKEGEGVRIDKVGNVLDKIEIPLVRPTLKEPLPPLLPKLHRMLLHRIPYHRKMMYRSIIASPLTWPFAIIPVVPNFPLFYVLWRAWSHYKAWKGAAYLETLLKAGLIVEKENKQLGDIYAAKAANEAPDATSTPSGTSSGSSLTTNKGDEQDLTGSSAKSLSPQAKGLGGAAPDGTATPSSLVYRSTPPTSDPSLKAKTGTIEQPAPAPAPGPITSKAQHPSLLLSPSQIPQLAKTFNLRPYEVMDITRAVEQADFRARRTDKDRQQKEKVKEEEEKVKAQAKEDTDQEREEAKSSFKWRGNLHR</sequence>
<dbReference type="PANTHER" id="PTHR28062">
    <property type="entry name" value="K+-H+ EXCHANGE-LIKE PROTEIN"/>
    <property type="match status" value="1"/>
</dbReference>
<evidence type="ECO:0008006" key="5">
    <source>
        <dbReference type="Google" id="ProtNLM"/>
    </source>
</evidence>
<name>A0AAJ8LIG7_9TREE</name>
<evidence type="ECO:0000313" key="3">
    <source>
        <dbReference type="EMBL" id="WWD19218.1"/>
    </source>
</evidence>
<feature type="transmembrane region" description="Helical" evidence="2">
    <location>
        <begin position="189"/>
        <end position="209"/>
    </location>
</feature>
<feature type="compositionally biased region" description="Polar residues" evidence="1">
    <location>
        <begin position="279"/>
        <end position="289"/>
    </location>
</feature>
<evidence type="ECO:0000256" key="2">
    <source>
        <dbReference type="SAM" id="Phobius"/>
    </source>
</evidence>
<protein>
    <recommendedName>
        <fullName evidence="5">Mitochondrial K+-H+ exchange-related-domain-containing protein</fullName>
    </recommendedName>
</protein>
<keyword evidence="4" id="KW-1185">Reference proteome</keyword>
<reference evidence="3" key="1">
    <citation type="submission" date="2017-08" db="EMBL/GenBank/DDBJ databases">
        <authorList>
            <person name="Cuomo C."/>
            <person name="Billmyre B."/>
            <person name="Heitman J."/>
        </authorList>
    </citation>
    <scope>NUCLEOTIDE SEQUENCE</scope>
    <source>
        <strain evidence="3">CBS 12478</strain>
    </source>
</reference>
<keyword evidence="2" id="KW-0812">Transmembrane</keyword>
<reference evidence="3" key="2">
    <citation type="submission" date="2024-01" db="EMBL/GenBank/DDBJ databases">
        <title>Comparative genomics of Cryptococcus and Kwoniella reveals pathogenesis evolution and contrasting modes of karyotype evolution via chromosome fusion or intercentromeric recombination.</title>
        <authorList>
            <person name="Coelho M.A."/>
            <person name="David-Palma M."/>
            <person name="Shea T."/>
            <person name="Bowers K."/>
            <person name="McGinley-Smith S."/>
            <person name="Mohammad A.W."/>
            <person name="Gnirke A."/>
            <person name="Yurkov A.M."/>
            <person name="Nowrousian M."/>
            <person name="Sun S."/>
            <person name="Cuomo C.A."/>
            <person name="Heitman J."/>
        </authorList>
    </citation>
    <scope>NUCLEOTIDE SEQUENCE</scope>
    <source>
        <strain evidence="3">CBS 12478</strain>
    </source>
</reference>
<dbReference type="GeneID" id="43585931"/>
<feature type="compositionally biased region" description="Low complexity" evidence="1">
    <location>
        <begin position="257"/>
        <end position="271"/>
    </location>
</feature>
<evidence type="ECO:0000256" key="1">
    <source>
        <dbReference type="SAM" id="MobiDB-lite"/>
    </source>
</evidence>
<keyword evidence="2" id="KW-0472">Membrane</keyword>
<feature type="compositionally biased region" description="Basic and acidic residues" evidence="1">
    <location>
        <begin position="378"/>
        <end position="421"/>
    </location>
</feature>
<accession>A0AAJ8LIG7</accession>
<dbReference type="EMBL" id="CP144056">
    <property type="protein sequence ID" value="WWD19218.1"/>
    <property type="molecule type" value="Genomic_DNA"/>
</dbReference>
<feature type="compositionally biased region" description="Polar residues" evidence="1">
    <location>
        <begin position="303"/>
        <end position="319"/>
    </location>
</feature>
<dbReference type="InterPro" id="IPR018786">
    <property type="entry name" value="Mit_KHE1"/>
</dbReference>
<dbReference type="AlphaFoldDB" id="A0AAJ8LIG7"/>